<evidence type="ECO:0000313" key="2">
    <source>
        <dbReference type="EMBL" id="MBP5836102.1"/>
    </source>
</evidence>
<sequence length="192" mass="22012">MLKNLTKNNYLKCLVLIALLFASCLSAITTNKVFALQNDEQSDHNQSKTLKASSTTYYELVSEDVNSLKEKVTLGISKTAYELKKQLLQALPSTEQRHLINGYMNKLHEEVLDIDHWEDCQIDNYTKHQYDAEWMKQITQDAITNILKQAVALTKNDPNYSEYSTVYEKITSLNTISSLALNTLRSLWWPAS</sequence>
<name>A0ABS5CYP6_9MOLU</name>
<dbReference type="RefSeq" id="WP_203552367.1">
    <property type="nucleotide sequence ID" value="NZ_JACAOD020000012.1"/>
</dbReference>
<accession>A0ABS5CYP6</accession>
<comment type="caution">
    <text evidence="2">The sequence shown here is derived from an EMBL/GenBank/DDBJ whole genome shotgun (WGS) entry which is preliminary data.</text>
</comment>
<proteinExistence type="predicted"/>
<evidence type="ECO:0008006" key="4">
    <source>
        <dbReference type="Google" id="ProtNLM"/>
    </source>
</evidence>
<keyword evidence="3" id="KW-1185">Reference proteome</keyword>
<dbReference type="PROSITE" id="PS51257">
    <property type="entry name" value="PROKAR_LIPOPROTEIN"/>
    <property type="match status" value="1"/>
</dbReference>
<dbReference type="Proteomes" id="UP001195571">
    <property type="component" value="Unassembled WGS sequence"/>
</dbReference>
<feature type="signal peptide" evidence="1">
    <location>
        <begin position="1"/>
        <end position="27"/>
    </location>
</feature>
<evidence type="ECO:0000313" key="3">
    <source>
        <dbReference type="Proteomes" id="UP001195571"/>
    </source>
</evidence>
<reference evidence="2" key="1">
    <citation type="submission" date="2021-04" db="EMBL/GenBank/DDBJ databases">
        <title>Genomic features of Candidatus Phytoplasma meliae isolate ChTYXIII (1SrXIII-G).</title>
        <authorList>
            <person name="Fernandez F.D."/>
            <person name="Conci L.R."/>
        </authorList>
    </citation>
    <scope>NUCLEOTIDE SEQUENCE [LARGE SCALE GENOMIC DNA]</scope>
    <source>
        <strain evidence="2">ChTYXIII-Mo</strain>
    </source>
</reference>
<keyword evidence="1" id="KW-0732">Signal</keyword>
<organism evidence="2 3">
    <name type="scientific">Candidatus Phytoplasma meliae</name>
    <dbReference type="NCBI Taxonomy" id="1848402"/>
    <lineage>
        <taxon>Bacteria</taxon>
        <taxon>Bacillati</taxon>
        <taxon>Mycoplasmatota</taxon>
        <taxon>Mollicutes</taxon>
        <taxon>Acholeplasmatales</taxon>
        <taxon>Acholeplasmataceae</taxon>
        <taxon>Candidatus Phytoplasma</taxon>
        <taxon>16SrXIII (Mexican periwinkle virescence group)</taxon>
    </lineage>
</organism>
<evidence type="ECO:0000256" key="1">
    <source>
        <dbReference type="SAM" id="SignalP"/>
    </source>
</evidence>
<feature type="chain" id="PRO_5046189153" description="Lipoprotein" evidence="1">
    <location>
        <begin position="28"/>
        <end position="192"/>
    </location>
</feature>
<dbReference type="EMBL" id="JACAOD020000012">
    <property type="protein sequence ID" value="MBP5836102.1"/>
    <property type="molecule type" value="Genomic_DNA"/>
</dbReference>
<protein>
    <recommendedName>
        <fullName evidence="4">Lipoprotein</fullName>
    </recommendedName>
</protein>
<gene>
    <name evidence="2" type="ORF">CHTY_002575</name>
</gene>